<dbReference type="EMBL" id="CM001475">
    <property type="protein sequence ID" value="EIC29314.1"/>
    <property type="molecule type" value="Genomic_DNA"/>
</dbReference>
<evidence type="ECO:0000313" key="1">
    <source>
        <dbReference type="EMBL" id="EIC29314.1"/>
    </source>
</evidence>
<dbReference type="GO" id="GO:0043571">
    <property type="term" value="P:maintenance of CRISPR repeat elements"/>
    <property type="evidence" value="ECO:0007669"/>
    <property type="project" value="InterPro"/>
</dbReference>
<dbReference type="Gene3D" id="3.30.70.2540">
    <property type="entry name" value="CRISPR-associated endoribonuclease Cas6/Csy4"/>
    <property type="match status" value="1"/>
</dbReference>
<evidence type="ECO:0000313" key="2">
    <source>
        <dbReference type="Proteomes" id="UP000005090"/>
    </source>
</evidence>
<dbReference type="InterPro" id="IPR013396">
    <property type="entry name" value="CRISPR-assoc_prot_Csy4"/>
</dbReference>
<dbReference type="STRING" id="686340.Metal_1531"/>
<keyword evidence="2" id="KW-1185">Reference proteome</keyword>
<gene>
    <name evidence="1" type="ORF">Metal_1531</name>
</gene>
<organism evidence="1 2">
    <name type="scientific">Methylomicrobium album BG8</name>
    <dbReference type="NCBI Taxonomy" id="686340"/>
    <lineage>
        <taxon>Bacteria</taxon>
        <taxon>Pseudomonadati</taxon>
        <taxon>Pseudomonadota</taxon>
        <taxon>Gammaproteobacteria</taxon>
        <taxon>Methylococcales</taxon>
        <taxon>Methylococcaceae</taxon>
        <taxon>Methylomicrobium</taxon>
    </lineage>
</organism>
<dbReference type="InterPro" id="IPR042564">
    <property type="entry name" value="CRISPR-Cas6/Csy4_sf"/>
</dbReference>
<proteinExistence type="predicted"/>
<dbReference type="eggNOG" id="ENOG5032RVU">
    <property type="taxonomic scope" value="Bacteria"/>
</dbReference>
<dbReference type="HOGENOM" id="CLU_108958_0_1_6"/>
<sequence length="195" mass="22560">MKVYQDINLLPDAEIGLHFLWEKVYQQVHLALVEMQDADGKVPIGIALPAYDAENRRLGHKLRLLAETERQLEQCNVREWLSRLSDYVHLTQIRAIPDRVRTYAYYRRIQSKSSSARLARLARRKAERENIGIELAIATFENCVEQRIEAPFVWMKSQSSGERFRLFIEYVETGEPTKGGFSTYGLSHSSSVPVF</sequence>
<protein>
    <submittedName>
        <fullName evidence="1">CRISPR-associated protein Cas6/Csy4, subtype I-F/YPEST</fullName>
    </submittedName>
</protein>
<dbReference type="CDD" id="cd09739">
    <property type="entry name" value="Cas6_I-F"/>
    <property type="match status" value="1"/>
</dbReference>
<dbReference type="Pfam" id="PF09618">
    <property type="entry name" value="Cas_Csy4"/>
    <property type="match status" value="1"/>
</dbReference>
<dbReference type="NCBIfam" id="TIGR02563">
    <property type="entry name" value="cas_Csy4"/>
    <property type="match status" value="1"/>
</dbReference>
<dbReference type="GO" id="GO:0004519">
    <property type="term" value="F:endonuclease activity"/>
    <property type="evidence" value="ECO:0007669"/>
    <property type="project" value="InterPro"/>
</dbReference>
<dbReference type="Proteomes" id="UP000005090">
    <property type="component" value="Chromosome"/>
</dbReference>
<reference evidence="1 2" key="1">
    <citation type="journal article" date="2013" name="Genome Announc.">
        <title>Genome Sequence of the Obligate Gammaproteobacterial Methanotroph Methylomicrobium album Strain BG8.</title>
        <authorList>
            <person name="Kits K.D."/>
            <person name="Kalyuzhnaya M.G."/>
            <person name="Klotz M.G."/>
            <person name="Jetten M.S."/>
            <person name="Op den Camp H.J."/>
            <person name="Vuilleumier S."/>
            <person name="Bringel F."/>
            <person name="Dispirito A.A."/>
            <person name="Murrell J.C."/>
            <person name="Bruce D."/>
            <person name="Cheng J.F."/>
            <person name="Copeland A."/>
            <person name="Goodwin L."/>
            <person name="Hauser L."/>
            <person name="Lajus A."/>
            <person name="Land M.L."/>
            <person name="Lapidus A."/>
            <person name="Lucas S."/>
            <person name="Medigue C."/>
            <person name="Pitluck S."/>
            <person name="Woyke T."/>
            <person name="Zeytun A."/>
            <person name="Stein L.Y."/>
        </authorList>
    </citation>
    <scope>NUCLEOTIDE SEQUENCE [LARGE SCALE GENOMIC DNA]</scope>
    <source>
        <strain evidence="1 2">BG8</strain>
    </source>
</reference>
<dbReference type="AlphaFoldDB" id="H8GLE9"/>
<dbReference type="RefSeq" id="WP_005371077.1">
    <property type="nucleotide sequence ID" value="NZ_CM001475.1"/>
</dbReference>
<accession>H8GLE9</accession>
<name>H8GLE9_METAL</name>